<feature type="compositionally biased region" description="Low complexity" evidence="1">
    <location>
        <begin position="149"/>
        <end position="179"/>
    </location>
</feature>
<reference evidence="4 5" key="1">
    <citation type="submission" date="2019-07" db="EMBL/GenBank/DDBJ databases">
        <title>Whole genome shotgun sequence of Aneurinibacillus danicus NBRC 102444.</title>
        <authorList>
            <person name="Hosoyama A."/>
            <person name="Uohara A."/>
            <person name="Ohji S."/>
            <person name="Ichikawa N."/>
        </authorList>
    </citation>
    <scope>NUCLEOTIDE SEQUENCE [LARGE SCALE GENOMIC DNA]</scope>
    <source>
        <strain evidence="4 5">NBRC 102444</strain>
    </source>
</reference>
<keyword evidence="2" id="KW-0472">Membrane</keyword>
<dbReference type="Pfam" id="PF05036">
    <property type="entry name" value="SPOR"/>
    <property type="match status" value="1"/>
</dbReference>
<evidence type="ECO:0000256" key="1">
    <source>
        <dbReference type="SAM" id="MobiDB-lite"/>
    </source>
</evidence>
<keyword evidence="5" id="KW-1185">Reference proteome</keyword>
<evidence type="ECO:0000256" key="2">
    <source>
        <dbReference type="SAM" id="Phobius"/>
    </source>
</evidence>
<dbReference type="RefSeq" id="WP_146808331.1">
    <property type="nucleotide sequence ID" value="NZ_BJXX01000019.1"/>
</dbReference>
<sequence length="394" mass="42792">MKKSPDYTIRIRPNTEQTRPRAQAPTVRRPPKIKLNTSPVAVVQAEAEPASMPDIPEISIEEIETIGFNPKSKSLFARKKWTGYTFKPPRNMFRLSAVAGGAVAIGLLLGYVVLQTFAAEEPPPAGEKAPFALGQTQQNEQKGAGGQTPAGQGAQGQALNSAVSGQTVPGVPSPVTTPKTNPLTITLPVVPLYMVQGGVFSTKAGAQQEQAVFQEKGWPTHMEEDAGKHTLFLGVSASRDDALALAQAYRASKQEVYIKEKSLPAGTLTLSVPETLPRGTAEEIKQFGRLQADLFQTVSLAIGGGFKEGKVPQAVLDKMLTQHREALQRGRSVTTVLDERSKALLQNALNEMTTAVTTLQQFASQPNRTYLWQAEENMLQFISSYKQWQQAITR</sequence>
<dbReference type="EMBL" id="BJXX01000019">
    <property type="protein sequence ID" value="GEN33034.1"/>
    <property type="molecule type" value="Genomic_DNA"/>
</dbReference>
<keyword evidence="2" id="KW-0812">Transmembrane</keyword>
<proteinExistence type="predicted"/>
<feature type="transmembrane region" description="Helical" evidence="2">
    <location>
        <begin position="95"/>
        <end position="114"/>
    </location>
</feature>
<feature type="region of interest" description="Disordered" evidence="1">
    <location>
        <begin position="1"/>
        <end position="32"/>
    </location>
</feature>
<dbReference type="SUPFAM" id="SSF110997">
    <property type="entry name" value="Sporulation related repeat"/>
    <property type="match status" value="1"/>
</dbReference>
<organism evidence="4 5">
    <name type="scientific">Aneurinibacillus danicus</name>
    <dbReference type="NCBI Taxonomy" id="267746"/>
    <lineage>
        <taxon>Bacteria</taxon>
        <taxon>Bacillati</taxon>
        <taxon>Bacillota</taxon>
        <taxon>Bacilli</taxon>
        <taxon>Bacillales</taxon>
        <taxon>Paenibacillaceae</taxon>
        <taxon>Aneurinibacillus group</taxon>
        <taxon>Aneurinibacillus</taxon>
    </lineage>
</organism>
<gene>
    <name evidence="4" type="ORF">ADA01nite_04940</name>
</gene>
<accession>A0A511V2C3</accession>
<dbReference type="Gene3D" id="3.30.70.1070">
    <property type="entry name" value="Sporulation related repeat"/>
    <property type="match status" value="1"/>
</dbReference>
<dbReference type="InterPro" id="IPR007730">
    <property type="entry name" value="SPOR-like_dom"/>
</dbReference>
<evidence type="ECO:0000313" key="5">
    <source>
        <dbReference type="Proteomes" id="UP000321157"/>
    </source>
</evidence>
<dbReference type="OrthoDB" id="2680382at2"/>
<feature type="region of interest" description="Disordered" evidence="1">
    <location>
        <begin position="137"/>
        <end position="179"/>
    </location>
</feature>
<dbReference type="Proteomes" id="UP000321157">
    <property type="component" value="Unassembled WGS sequence"/>
</dbReference>
<comment type="caution">
    <text evidence="4">The sequence shown here is derived from an EMBL/GenBank/DDBJ whole genome shotgun (WGS) entry which is preliminary data.</text>
</comment>
<keyword evidence="2" id="KW-1133">Transmembrane helix</keyword>
<dbReference type="InterPro" id="IPR036680">
    <property type="entry name" value="SPOR-like_sf"/>
</dbReference>
<dbReference type="GO" id="GO:0042834">
    <property type="term" value="F:peptidoglycan binding"/>
    <property type="evidence" value="ECO:0007669"/>
    <property type="project" value="InterPro"/>
</dbReference>
<protein>
    <recommendedName>
        <fullName evidence="3">SPOR domain-containing protein</fullName>
    </recommendedName>
</protein>
<name>A0A511V2C3_9BACL</name>
<feature type="domain" description="SPOR" evidence="3">
    <location>
        <begin position="187"/>
        <end position="262"/>
    </location>
</feature>
<evidence type="ECO:0000259" key="3">
    <source>
        <dbReference type="PROSITE" id="PS51724"/>
    </source>
</evidence>
<evidence type="ECO:0000313" key="4">
    <source>
        <dbReference type="EMBL" id="GEN33034.1"/>
    </source>
</evidence>
<dbReference type="AlphaFoldDB" id="A0A511V2C3"/>
<dbReference type="PROSITE" id="PS51724">
    <property type="entry name" value="SPOR"/>
    <property type="match status" value="1"/>
</dbReference>